<name>A0AAD8E9U4_DIPPU</name>
<evidence type="ECO:0000313" key="2">
    <source>
        <dbReference type="Proteomes" id="UP001233999"/>
    </source>
</evidence>
<reference evidence="1" key="1">
    <citation type="journal article" date="2023" name="IScience">
        <title>Live-bearing cockroach genome reveals convergent evolutionary mechanisms linked to viviparity in insects and beyond.</title>
        <authorList>
            <person name="Fouks B."/>
            <person name="Harrison M.C."/>
            <person name="Mikhailova A.A."/>
            <person name="Marchal E."/>
            <person name="English S."/>
            <person name="Carruthers M."/>
            <person name="Jennings E.C."/>
            <person name="Chiamaka E.L."/>
            <person name="Frigard R.A."/>
            <person name="Pippel M."/>
            <person name="Attardo G.M."/>
            <person name="Benoit J.B."/>
            <person name="Bornberg-Bauer E."/>
            <person name="Tobe S.S."/>
        </authorList>
    </citation>
    <scope>NUCLEOTIDE SEQUENCE</scope>
    <source>
        <strain evidence="1">Stay&amp;Tobe</strain>
    </source>
</reference>
<accession>A0AAD8E9U4</accession>
<proteinExistence type="predicted"/>
<evidence type="ECO:0000313" key="1">
    <source>
        <dbReference type="EMBL" id="KAJ9582448.1"/>
    </source>
</evidence>
<feature type="non-terminal residue" evidence="1">
    <location>
        <position position="52"/>
    </location>
</feature>
<keyword evidence="2" id="KW-1185">Reference proteome</keyword>
<dbReference type="EMBL" id="JASPKZ010007798">
    <property type="protein sequence ID" value="KAJ9582448.1"/>
    <property type="molecule type" value="Genomic_DNA"/>
</dbReference>
<feature type="non-terminal residue" evidence="1">
    <location>
        <position position="1"/>
    </location>
</feature>
<dbReference type="Proteomes" id="UP001233999">
    <property type="component" value="Unassembled WGS sequence"/>
</dbReference>
<sequence>WRKLKWLKVHDNRSNNVPINMGPQTSRLRDNYECMVIISLGHTFFHESLMDG</sequence>
<comment type="caution">
    <text evidence="1">The sequence shown here is derived from an EMBL/GenBank/DDBJ whole genome shotgun (WGS) entry which is preliminary data.</text>
</comment>
<organism evidence="1 2">
    <name type="scientific">Diploptera punctata</name>
    <name type="common">Pacific beetle cockroach</name>
    <dbReference type="NCBI Taxonomy" id="6984"/>
    <lineage>
        <taxon>Eukaryota</taxon>
        <taxon>Metazoa</taxon>
        <taxon>Ecdysozoa</taxon>
        <taxon>Arthropoda</taxon>
        <taxon>Hexapoda</taxon>
        <taxon>Insecta</taxon>
        <taxon>Pterygota</taxon>
        <taxon>Neoptera</taxon>
        <taxon>Polyneoptera</taxon>
        <taxon>Dictyoptera</taxon>
        <taxon>Blattodea</taxon>
        <taxon>Blaberoidea</taxon>
        <taxon>Blaberidae</taxon>
        <taxon>Diplopterinae</taxon>
        <taxon>Diploptera</taxon>
    </lineage>
</organism>
<protein>
    <submittedName>
        <fullName evidence="1">Uncharacterized protein</fullName>
    </submittedName>
</protein>
<gene>
    <name evidence="1" type="ORF">L9F63_003206</name>
</gene>
<dbReference type="AlphaFoldDB" id="A0AAD8E9U4"/>
<reference evidence="1" key="2">
    <citation type="submission" date="2023-05" db="EMBL/GenBank/DDBJ databases">
        <authorList>
            <person name="Fouks B."/>
        </authorList>
    </citation>
    <scope>NUCLEOTIDE SEQUENCE</scope>
    <source>
        <strain evidence="1">Stay&amp;Tobe</strain>
        <tissue evidence="1">Testes</tissue>
    </source>
</reference>